<proteinExistence type="predicted"/>
<gene>
    <name evidence="1" type="ORF">HMPREF2087_01131</name>
</gene>
<sequence length="497" mass="54457">MLKHAFRICAGVLLVLALAQAKKSPYYITDSKDFSSIGIDRHDIEAVVEKTTRKLLESSFIRELQGQKLLAIADLRNLTDDDIDVEFLSRKIARTLRKSKKFTLTNAIAGSGSSTDNLLTDSRKLTKDKRFNQYTTQEDGTLLAPDLSLSGKIIQRTKSVGDRVRVDYDFLFVLTDLKSGRVVWDDEEHIAKAIDKSQVARFSKLGAGTCQGGDAIACEREAQAALDSSDYESAQELLKQACDLGNRQACENATYLKRALKEQKKQEKKAKAQARGGRFGLSVGADIGFGGGSANMAPVPYISKPTTSSGNTSGKGFIHYTDEGDYSKDISSVYMLKAGLWYRQRNGIYLSADVLYGGYQAKTYGSPYQFTCTGNSYGYCSWEGVDITGLKFDHKLFGGGARVGYAIANDDNSLALVGFVGGGALKDVGSSMKSVGGYVINQKLDNLFPFWEIGLMLSFKYVSLETSYRHLLNGKDDKSWASIGAFNIGLGFLLPVW</sequence>
<dbReference type="AlphaFoldDB" id="V8CJ20"/>
<evidence type="ECO:0000313" key="2">
    <source>
        <dbReference type="Proteomes" id="UP000018688"/>
    </source>
</evidence>
<dbReference type="STRING" id="1357399.HMPREF2087_01131"/>
<name>V8CJ20_9HELI</name>
<keyword evidence="2" id="KW-1185">Reference proteome</keyword>
<dbReference type="Pfam" id="PF13036">
    <property type="entry name" value="LpoB"/>
    <property type="match status" value="1"/>
</dbReference>
<evidence type="ECO:0000313" key="1">
    <source>
        <dbReference type="EMBL" id="ETD26746.1"/>
    </source>
</evidence>
<accession>V8CJ20</accession>
<protein>
    <submittedName>
        <fullName evidence="1">Uncharacterized protein</fullName>
    </submittedName>
</protein>
<dbReference type="PATRIC" id="fig|1357399.3.peg.1189"/>
<dbReference type="OrthoDB" id="5328551at2"/>
<comment type="caution">
    <text evidence="1">The sequence shown here is derived from an EMBL/GenBank/DDBJ whole genome shotgun (WGS) entry which is preliminary data.</text>
</comment>
<dbReference type="EMBL" id="AZJJ01000002">
    <property type="protein sequence ID" value="ETD26746.1"/>
    <property type="molecule type" value="Genomic_DNA"/>
</dbReference>
<dbReference type="eggNOG" id="COG3417">
    <property type="taxonomic scope" value="Bacteria"/>
</dbReference>
<dbReference type="Gene3D" id="3.40.50.10610">
    <property type="entry name" value="ABC-type transport auxiliary lipoprotein component"/>
    <property type="match status" value="1"/>
</dbReference>
<dbReference type="RefSeq" id="WP_023930090.1">
    <property type="nucleotide sequence ID" value="NZ_KI669458.1"/>
</dbReference>
<dbReference type="Proteomes" id="UP000018688">
    <property type="component" value="Unassembled WGS sequence"/>
</dbReference>
<reference evidence="1 2" key="1">
    <citation type="submission" date="2013-10" db="EMBL/GenBank/DDBJ databases">
        <title>The Genome Sequence of Helicobacter canis NCTC 12740.</title>
        <authorList>
            <consortium name="The Broad Institute Genomics Platform"/>
            <person name="Earl A."/>
            <person name="Fox J.G."/>
            <person name="Shen Z."/>
            <person name="Young S.K."/>
            <person name="Zeng Q."/>
            <person name="Gargeya S."/>
            <person name="Fitzgerald M."/>
            <person name="Abouelleil A."/>
            <person name="Alvarado L."/>
            <person name="Chapman S.B."/>
            <person name="Gainer-Dewar J."/>
            <person name="Goldberg J."/>
            <person name="Griggs A."/>
            <person name="Gujja S."/>
            <person name="Hansen M."/>
            <person name="Howarth C."/>
            <person name="Imamovic A."/>
            <person name="Ireland A."/>
            <person name="Larimer J."/>
            <person name="McCowan C."/>
            <person name="Murphy C."/>
            <person name="Pearson M."/>
            <person name="Poon T.W."/>
            <person name="Priest M."/>
            <person name="Roberts A."/>
            <person name="Saif S."/>
            <person name="Shea T."/>
            <person name="Sykes S."/>
            <person name="Wortman J."/>
            <person name="Nusbaum C."/>
            <person name="Birren B."/>
        </authorList>
    </citation>
    <scope>NUCLEOTIDE SEQUENCE [LARGE SCALE GENOMIC DNA]</scope>
    <source>
        <strain evidence="1 2">NCTC 12740</strain>
    </source>
</reference>
<organism evidence="1 2">
    <name type="scientific">Helicobacter canis NCTC 12740</name>
    <dbReference type="NCBI Taxonomy" id="1357399"/>
    <lineage>
        <taxon>Bacteria</taxon>
        <taxon>Pseudomonadati</taxon>
        <taxon>Campylobacterota</taxon>
        <taxon>Epsilonproteobacteria</taxon>
        <taxon>Campylobacterales</taxon>
        <taxon>Helicobacteraceae</taxon>
        <taxon>Helicobacter</taxon>
    </lineage>
</organism>
<dbReference type="HOGENOM" id="CLU_548323_0_0_7"/>
<dbReference type="InterPro" id="IPR014094">
    <property type="entry name" value="LpoB"/>
</dbReference>